<feature type="region of interest" description="Disordered" evidence="1">
    <location>
        <begin position="27"/>
        <end position="49"/>
    </location>
</feature>
<dbReference type="Proteomes" id="UP001147746">
    <property type="component" value="Unassembled WGS sequence"/>
</dbReference>
<name>A0A9W9PMC2_9EURO</name>
<gene>
    <name evidence="2" type="ORF">N7476_011316</name>
</gene>
<organism evidence="2 3">
    <name type="scientific">Penicillium atrosanguineum</name>
    <dbReference type="NCBI Taxonomy" id="1132637"/>
    <lineage>
        <taxon>Eukaryota</taxon>
        <taxon>Fungi</taxon>
        <taxon>Dikarya</taxon>
        <taxon>Ascomycota</taxon>
        <taxon>Pezizomycotina</taxon>
        <taxon>Eurotiomycetes</taxon>
        <taxon>Eurotiomycetidae</taxon>
        <taxon>Eurotiales</taxon>
        <taxon>Aspergillaceae</taxon>
        <taxon>Penicillium</taxon>
    </lineage>
</organism>
<reference evidence="2" key="2">
    <citation type="journal article" date="2023" name="IMA Fungus">
        <title>Comparative genomic study of the Penicillium genus elucidates a diverse pangenome and 15 lateral gene transfer events.</title>
        <authorList>
            <person name="Petersen C."/>
            <person name="Sorensen T."/>
            <person name="Nielsen M.R."/>
            <person name="Sondergaard T.E."/>
            <person name="Sorensen J.L."/>
            <person name="Fitzpatrick D.A."/>
            <person name="Frisvad J.C."/>
            <person name="Nielsen K.L."/>
        </authorList>
    </citation>
    <scope>NUCLEOTIDE SEQUENCE</scope>
    <source>
        <strain evidence="2">IBT 21472</strain>
    </source>
</reference>
<evidence type="ECO:0000313" key="2">
    <source>
        <dbReference type="EMBL" id="KAJ5299759.1"/>
    </source>
</evidence>
<evidence type="ECO:0000256" key="1">
    <source>
        <dbReference type="SAM" id="MobiDB-lite"/>
    </source>
</evidence>
<evidence type="ECO:0000313" key="3">
    <source>
        <dbReference type="Proteomes" id="UP001147746"/>
    </source>
</evidence>
<dbReference type="EMBL" id="JAPZBO010000010">
    <property type="protein sequence ID" value="KAJ5299759.1"/>
    <property type="molecule type" value="Genomic_DNA"/>
</dbReference>
<dbReference type="AlphaFoldDB" id="A0A9W9PMC2"/>
<comment type="caution">
    <text evidence="2">The sequence shown here is derived from an EMBL/GenBank/DDBJ whole genome shotgun (WGS) entry which is preliminary data.</text>
</comment>
<proteinExistence type="predicted"/>
<sequence>MTETPTAVTIALPSYSTVRDSRVNTPAIPYAHEDPHPVSEKEDRFSNRAFPSGPPILQLCCMVLAAPAPPSRCLGLGLGRSQVEDDRADPGTGDGRNNPVGHGPPPCIFPRGTGDDLLGSQPP</sequence>
<reference evidence="2" key="1">
    <citation type="submission" date="2022-12" db="EMBL/GenBank/DDBJ databases">
        <authorList>
            <person name="Petersen C."/>
        </authorList>
    </citation>
    <scope>NUCLEOTIDE SEQUENCE</scope>
    <source>
        <strain evidence="2">IBT 21472</strain>
    </source>
</reference>
<keyword evidence="3" id="KW-1185">Reference proteome</keyword>
<feature type="region of interest" description="Disordered" evidence="1">
    <location>
        <begin position="73"/>
        <end position="123"/>
    </location>
</feature>
<accession>A0A9W9PMC2</accession>
<feature type="compositionally biased region" description="Basic and acidic residues" evidence="1">
    <location>
        <begin position="31"/>
        <end position="46"/>
    </location>
</feature>
<protein>
    <submittedName>
        <fullName evidence="2">Uncharacterized protein</fullName>
    </submittedName>
</protein>